<accession>A0ABT4QEY0</accession>
<dbReference type="PANTHER" id="PTHR10412:SF11">
    <property type="entry name" value="MANNOSYL-OLIGOSACCHARIDE GLUCOSIDASE"/>
    <property type="match status" value="1"/>
</dbReference>
<dbReference type="InterPro" id="IPR012341">
    <property type="entry name" value="6hp_glycosidase-like_sf"/>
</dbReference>
<organism evidence="5 6">
    <name type="scientific">Paenibacillus gyeongsangnamensis</name>
    <dbReference type="NCBI Taxonomy" id="3388067"/>
    <lineage>
        <taxon>Bacteria</taxon>
        <taxon>Bacillati</taxon>
        <taxon>Bacillota</taxon>
        <taxon>Bacilli</taxon>
        <taxon>Bacillales</taxon>
        <taxon>Paenibacillaceae</taxon>
        <taxon>Paenibacillus</taxon>
    </lineage>
</organism>
<dbReference type="Gene3D" id="1.50.10.10">
    <property type="match status" value="1"/>
</dbReference>
<dbReference type="Pfam" id="PF22422">
    <property type="entry name" value="MGH1-like_GH"/>
    <property type="match status" value="1"/>
</dbReference>
<keyword evidence="3 5" id="KW-0326">Glycosidase</keyword>
<name>A0ABT4QEY0_9BACL</name>
<gene>
    <name evidence="5" type="ORF">O9H85_24065</name>
</gene>
<dbReference type="InterPro" id="IPR054491">
    <property type="entry name" value="MGH1-like_GH"/>
</dbReference>
<evidence type="ECO:0000259" key="4">
    <source>
        <dbReference type="Pfam" id="PF22422"/>
    </source>
</evidence>
<evidence type="ECO:0000313" key="5">
    <source>
        <dbReference type="EMBL" id="MCZ8515426.1"/>
    </source>
</evidence>
<protein>
    <submittedName>
        <fullName evidence="5">Trehalase family glycosidase</fullName>
    </submittedName>
</protein>
<dbReference type="InterPro" id="IPR004888">
    <property type="entry name" value="Glycoside_hydrolase_63"/>
</dbReference>
<evidence type="ECO:0000256" key="3">
    <source>
        <dbReference type="ARBA" id="ARBA00023295"/>
    </source>
</evidence>
<dbReference type="GO" id="GO:0016798">
    <property type="term" value="F:hydrolase activity, acting on glycosyl bonds"/>
    <property type="evidence" value="ECO:0007669"/>
    <property type="project" value="UniProtKB-KW"/>
</dbReference>
<feature type="domain" description="Mannosylglycerate hydrolase MGH1-like glycoside hydrolase" evidence="4">
    <location>
        <begin position="475"/>
        <end position="796"/>
    </location>
</feature>
<comment type="similarity">
    <text evidence="1">Belongs to the glycosyl hydrolase 63 family.</text>
</comment>
<comment type="caution">
    <text evidence="5">The sequence shown here is derived from an EMBL/GenBank/DDBJ whole genome shotgun (WGS) entry which is preliminary data.</text>
</comment>
<keyword evidence="6" id="KW-1185">Reference proteome</keyword>
<sequence>MEALKGTHDLPQLPAWGPYTKKYMGLSHIADSYRGIRFDLSVFPGFYRRKVDVPNVMWESGYHPREAAPDLSYFMHRHEMEWKDRVYADVAFAALSDHTRLVRAELVNRTEQEQNLVLHLMGSLHFPELRSHGPVLQCDKVVLPSKAVWADALDYSELQFAAPRPSDNLVYDGWYRGEIRGHGFVGGSGLGKGFGLDKGDQVAYDIETPGPYEHAVLLIRYRMEAGATLRLSVRGDIEALLELKGSGELMTERIDLGPLHARRLVLRLISNGGAELMLDGLVVTEHQSAGEVRFERENRNQHPTLLPGPVRSSLILKYEGLNQFYGILWNYPDYEVREFHCDELDRFMRHTVYHHVNSVLKGEGEGHFTNVFLRPIRLQPGSSKRIYAIVVSGSLQEVEEALSSGMPEEAECEEVFEEARARVPRLESTPAGDAFRFSQQLMAATLLTNVVYPVYTRRSYIRHNTPGRWWDSLYTWDSGFIGLGLAELNIRRAVECLNAYLTESGDPHAAFIHHGSMVPVQLYLFLELWNKTRSSEMLHSFYPKLRQYYQFYAGKTGSSTTSALPSHLLKTWDYFYNSGGWDDYPPQVAVHREGLTGRTAPVSNTSHAIRIAKILKMAAAAIGNHSEDILEYDEDIDRFREAIQQNAWDEAEGYFGYVLHDEEGKPVSLLRHPGGQNYNMGLDGAYPLIAGICSAEQEKRLLTHLSDSSRLWSPIGLSTVDQSAAYYRLDGYWNGAVWMPHQWFYWKALLGLGHGELARRIALTALALWEKEVRESYHCFEHFIIESGRGAGWHHFGGLSSPVLCWFHAYYTPGTFTAGFDVWIHHFEFHEGKTEMTASLSHNGESGRKHLVLACMNGNGAYSVTWNGVTAEFKLMDHGLLEIRLPTGCTGELVIRQTAVGHGVE</sequence>
<proteinExistence type="inferred from homology"/>
<reference evidence="5 6" key="1">
    <citation type="submission" date="2022-12" db="EMBL/GenBank/DDBJ databases">
        <title>Draft genome sequence of Paenibacillus sp. dW9.</title>
        <authorList>
            <person name="Choi E.-W."/>
            <person name="Kim D.-U."/>
        </authorList>
    </citation>
    <scope>NUCLEOTIDE SEQUENCE [LARGE SCALE GENOMIC DNA]</scope>
    <source>
        <strain evidence="6">dW9</strain>
    </source>
</reference>
<evidence type="ECO:0000313" key="6">
    <source>
        <dbReference type="Proteomes" id="UP001527882"/>
    </source>
</evidence>
<dbReference type="SUPFAM" id="SSF48208">
    <property type="entry name" value="Six-hairpin glycosidases"/>
    <property type="match status" value="1"/>
</dbReference>
<dbReference type="InterPro" id="IPR008928">
    <property type="entry name" value="6-hairpin_glycosidase_sf"/>
</dbReference>
<evidence type="ECO:0000256" key="1">
    <source>
        <dbReference type="ARBA" id="ARBA00010833"/>
    </source>
</evidence>
<dbReference type="RefSeq" id="WP_269883952.1">
    <property type="nucleotide sequence ID" value="NZ_JAQAGZ010000017.1"/>
</dbReference>
<keyword evidence="2" id="KW-0378">Hydrolase</keyword>
<dbReference type="Proteomes" id="UP001527882">
    <property type="component" value="Unassembled WGS sequence"/>
</dbReference>
<evidence type="ECO:0000256" key="2">
    <source>
        <dbReference type="ARBA" id="ARBA00022801"/>
    </source>
</evidence>
<dbReference type="PANTHER" id="PTHR10412">
    <property type="entry name" value="MANNOSYL-OLIGOSACCHARIDE GLUCOSIDASE"/>
    <property type="match status" value="1"/>
</dbReference>
<dbReference type="EMBL" id="JAQAGZ010000017">
    <property type="protein sequence ID" value="MCZ8515426.1"/>
    <property type="molecule type" value="Genomic_DNA"/>
</dbReference>